<comment type="caution">
    <text evidence="2">The sequence shown here is derived from an EMBL/GenBank/DDBJ whole genome shotgun (WGS) entry which is preliminary data.</text>
</comment>
<reference evidence="2 3" key="1">
    <citation type="submission" date="2024-01" db="EMBL/GenBank/DDBJ databases">
        <title>Genome assemblies of Stephania.</title>
        <authorList>
            <person name="Yang L."/>
        </authorList>
    </citation>
    <scope>NUCLEOTIDE SEQUENCE [LARGE SCALE GENOMIC DNA]</scope>
    <source>
        <strain evidence="2">JXDWG</strain>
        <tissue evidence="2">Leaf</tissue>
    </source>
</reference>
<dbReference type="Proteomes" id="UP001419268">
    <property type="component" value="Unassembled WGS sequence"/>
</dbReference>
<proteinExistence type="predicted"/>
<evidence type="ECO:0000313" key="3">
    <source>
        <dbReference type="Proteomes" id="UP001419268"/>
    </source>
</evidence>
<gene>
    <name evidence="2" type="ORF">Scep_002338</name>
</gene>
<dbReference type="AlphaFoldDB" id="A0AAP0LB87"/>
<protein>
    <submittedName>
        <fullName evidence="2">Uncharacterized protein</fullName>
    </submittedName>
</protein>
<dbReference type="EMBL" id="JBBNAG010000001">
    <property type="protein sequence ID" value="KAK9167147.1"/>
    <property type="molecule type" value="Genomic_DNA"/>
</dbReference>
<feature type="region of interest" description="Disordered" evidence="1">
    <location>
        <begin position="21"/>
        <end position="76"/>
    </location>
</feature>
<name>A0AAP0LB87_9MAGN</name>
<sequence length="76" mass="7662">MQTKTCDSNVLTPSREAIHELQMIPETRQGGAEGDSGLRRVGRATAAASRAQPGGGEDRGGDQRAAAGAGPSNGDG</sequence>
<organism evidence="2 3">
    <name type="scientific">Stephania cephalantha</name>
    <dbReference type="NCBI Taxonomy" id="152367"/>
    <lineage>
        <taxon>Eukaryota</taxon>
        <taxon>Viridiplantae</taxon>
        <taxon>Streptophyta</taxon>
        <taxon>Embryophyta</taxon>
        <taxon>Tracheophyta</taxon>
        <taxon>Spermatophyta</taxon>
        <taxon>Magnoliopsida</taxon>
        <taxon>Ranunculales</taxon>
        <taxon>Menispermaceae</taxon>
        <taxon>Menispermoideae</taxon>
        <taxon>Cissampelideae</taxon>
        <taxon>Stephania</taxon>
    </lineage>
</organism>
<evidence type="ECO:0000313" key="2">
    <source>
        <dbReference type="EMBL" id="KAK9167147.1"/>
    </source>
</evidence>
<accession>A0AAP0LB87</accession>
<evidence type="ECO:0000256" key="1">
    <source>
        <dbReference type="SAM" id="MobiDB-lite"/>
    </source>
</evidence>
<keyword evidence="3" id="KW-1185">Reference proteome</keyword>